<organism evidence="1 2">
    <name type="scientific">Pisolithus tinctorius Marx 270</name>
    <dbReference type="NCBI Taxonomy" id="870435"/>
    <lineage>
        <taxon>Eukaryota</taxon>
        <taxon>Fungi</taxon>
        <taxon>Dikarya</taxon>
        <taxon>Basidiomycota</taxon>
        <taxon>Agaricomycotina</taxon>
        <taxon>Agaricomycetes</taxon>
        <taxon>Agaricomycetidae</taxon>
        <taxon>Boletales</taxon>
        <taxon>Sclerodermatineae</taxon>
        <taxon>Pisolithaceae</taxon>
        <taxon>Pisolithus</taxon>
    </lineage>
</organism>
<name>A0A0C3JSB4_PISTI</name>
<dbReference type="AlphaFoldDB" id="A0A0C3JSB4"/>
<dbReference type="EMBL" id="KN831997">
    <property type="protein sequence ID" value="KIO00342.1"/>
    <property type="molecule type" value="Genomic_DNA"/>
</dbReference>
<reference evidence="2" key="2">
    <citation type="submission" date="2015-01" db="EMBL/GenBank/DDBJ databases">
        <title>Evolutionary Origins and Diversification of the Mycorrhizal Mutualists.</title>
        <authorList>
            <consortium name="DOE Joint Genome Institute"/>
            <consortium name="Mycorrhizal Genomics Consortium"/>
            <person name="Kohler A."/>
            <person name="Kuo A."/>
            <person name="Nagy L.G."/>
            <person name="Floudas D."/>
            <person name="Copeland A."/>
            <person name="Barry K.W."/>
            <person name="Cichocki N."/>
            <person name="Veneault-Fourrey C."/>
            <person name="LaButti K."/>
            <person name="Lindquist E.A."/>
            <person name="Lipzen A."/>
            <person name="Lundell T."/>
            <person name="Morin E."/>
            <person name="Murat C."/>
            <person name="Riley R."/>
            <person name="Ohm R."/>
            <person name="Sun H."/>
            <person name="Tunlid A."/>
            <person name="Henrissat B."/>
            <person name="Grigoriev I.V."/>
            <person name="Hibbett D.S."/>
            <person name="Martin F."/>
        </authorList>
    </citation>
    <scope>NUCLEOTIDE SEQUENCE [LARGE SCALE GENOMIC DNA]</scope>
    <source>
        <strain evidence="2">Marx 270</strain>
    </source>
</reference>
<dbReference type="Proteomes" id="UP000054217">
    <property type="component" value="Unassembled WGS sequence"/>
</dbReference>
<gene>
    <name evidence="1" type="ORF">M404DRAFT_769284</name>
</gene>
<protein>
    <submittedName>
        <fullName evidence="1">Uncharacterized protein</fullName>
    </submittedName>
</protein>
<dbReference type="HOGENOM" id="CLU_2110002_0_0_1"/>
<dbReference type="InParanoid" id="A0A0C3JSB4"/>
<keyword evidence="2" id="KW-1185">Reference proteome</keyword>
<accession>A0A0C3JSB4</accession>
<evidence type="ECO:0000313" key="1">
    <source>
        <dbReference type="EMBL" id="KIO00342.1"/>
    </source>
</evidence>
<sequence length="115" mass="12926">MSRAQCDDHLISTDIGSVRNTPVFVGGTISSRGNVRTDRVDDVCIEVCSVSFLQQNMYSCIPLIRRGNSHQLEQKPTKAYAAMLQKLVNQMRSCLQTAWFRQVGCCQTAWSLLQL</sequence>
<reference evidence="1 2" key="1">
    <citation type="submission" date="2014-04" db="EMBL/GenBank/DDBJ databases">
        <authorList>
            <consortium name="DOE Joint Genome Institute"/>
            <person name="Kuo A."/>
            <person name="Kohler A."/>
            <person name="Costa M.D."/>
            <person name="Nagy L.G."/>
            <person name="Floudas D."/>
            <person name="Copeland A."/>
            <person name="Barry K.W."/>
            <person name="Cichocki N."/>
            <person name="Veneault-Fourrey C."/>
            <person name="LaButti K."/>
            <person name="Lindquist E.A."/>
            <person name="Lipzen A."/>
            <person name="Lundell T."/>
            <person name="Morin E."/>
            <person name="Murat C."/>
            <person name="Sun H."/>
            <person name="Tunlid A."/>
            <person name="Henrissat B."/>
            <person name="Grigoriev I.V."/>
            <person name="Hibbett D.S."/>
            <person name="Martin F."/>
            <person name="Nordberg H.P."/>
            <person name="Cantor M.N."/>
            <person name="Hua S.X."/>
        </authorList>
    </citation>
    <scope>NUCLEOTIDE SEQUENCE [LARGE SCALE GENOMIC DNA]</scope>
    <source>
        <strain evidence="1 2">Marx 270</strain>
    </source>
</reference>
<evidence type="ECO:0000313" key="2">
    <source>
        <dbReference type="Proteomes" id="UP000054217"/>
    </source>
</evidence>
<proteinExistence type="predicted"/>